<gene>
    <name evidence="1" type="ORF">MUN79_23360</name>
</gene>
<sequence>MASRSYGQSVVGTWQVGTKVVSNGPQASDVFKADKTFEYQVNTDDGLQRIRAIGGTYTTGRGYIELRVAYTTEIVGGTLERSHINVSNDSWTLEGGKLEKRKLAKPVTEVLEIKFLSTEVLTIDENKFYRIR</sequence>
<protein>
    <submittedName>
        <fullName evidence="1">Uncharacterized protein</fullName>
    </submittedName>
</protein>
<name>A0A8T9Q3H7_9BACT</name>
<keyword evidence="2" id="KW-1185">Reference proteome</keyword>
<evidence type="ECO:0000313" key="1">
    <source>
        <dbReference type="EMBL" id="UOQ71522.1"/>
    </source>
</evidence>
<organism evidence="1 2">
    <name type="scientific">Hymenobacter cellulosilyticus</name>
    <dbReference type="NCBI Taxonomy" id="2932248"/>
    <lineage>
        <taxon>Bacteria</taxon>
        <taxon>Pseudomonadati</taxon>
        <taxon>Bacteroidota</taxon>
        <taxon>Cytophagia</taxon>
        <taxon>Cytophagales</taxon>
        <taxon>Hymenobacteraceae</taxon>
        <taxon>Hymenobacter</taxon>
    </lineage>
</organism>
<dbReference type="RefSeq" id="WP_244674929.1">
    <property type="nucleotide sequence ID" value="NZ_CP095046.1"/>
</dbReference>
<dbReference type="AlphaFoldDB" id="A0A8T9Q3H7"/>
<dbReference type="Proteomes" id="UP000831796">
    <property type="component" value="Chromosome"/>
</dbReference>
<dbReference type="EMBL" id="CP095046">
    <property type="protein sequence ID" value="UOQ71522.1"/>
    <property type="molecule type" value="Genomic_DNA"/>
</dbReference>
<reference evidence="1" key="1">
    <citation type="submission" date="2022-04" db="EMBL/GenBank/DDBJ databases">
        <title>Hymenobacter sp. isolated from the air.</title>
        <authorList>
            <person name="Won M."/>
            <person name="Lee C.-M."/>
            <person name="Woen H.-Y."/>
            <person name="Kwon S.-W."/>
        </authorList>
    </citation>
    <scope>NUCLEOTIDE SEQUENCE</scope>
    <source>
        <strain evidence="1">5116S-3</strain>
    </source>
</reference>
<proteinExistence type="predicted"/>
<accession>A0A8T9Q3H7</accession>
<dbReference type="KEGG" id="hcu:MUN79_23360"/>
<evidence type="ECO:0000313" key="2">
    <source>
        <dbReference type="Proteomes" id="UP000831796"/>
    </source>
</evidence>